<evidence type="ECO:0000256" key="3">
    <source>
        <dbReference type="PIRSR" id="PIRSR602081-1"/>
    </source>
</evidence>
<dbReference type="InterPro" id="IPR002081">
    <property type="entry name" value="Cryptochrome/DNA_photolyase_1"/>
</dbReference>
<comment type="cofactor">
    <cofactor evidence="3">
        <name>FAD</name>
        <dbReference type="ChEBI" id="CHEBI:57692"/>
    </cofactor>
    <text evidence="3">Binds 1 FAD per subunit.</text>
</comment>
<accession>A0A9X0WFS9</accession>
<dbReference type="Gene3D" id="1.10.579.10">
    <property type="entry name" value="DNA Cyclobutane Dipyrimidine Photolyase, subunit A, domain 3"/>
    <property type="match status" value="1"/>
</dbReference>
<sequence length="417" mass="47413">MSTVHHPNWEPVAALTRDAGLARLAEFLPHVATYGRVRNRAIPPYDEVSRLSVHLRYRLLLEPEVIAAVWEAHAPATVEKFVSEVLWRTYWKGWLELRPHLWNQYLEQVERDAESLTGTASLRYAEATDGRTGIACFDTWVRELMVTGYLHNHVRMWFASIWIFTLRLPWSLGAAFFLRHLHDGDPASNTLSWRWVAGLHTRGKHYLARAENIARYTDGRFNPKGELDEQALPVSEPPWDHLPRPLPVCPEPLWDQPSALLVTPEDLTPELSVLAAHRYRGIAGGWNATINVTLALAPPVIDRAQSALADALARSEAHGSVPIHRLDASDWLADVENWARGLGVRQIVTLVTPVGPWRTCLNQLTTRLAVHGIQLLQVRRRWDDRLWPAATHGFFRFRDHAQGRADLSRLVSESRSV</sequence>
<feature type="binding site" evidence="3">
    <location>
        <position position="81"/>
    </location>
    <ligand>
        <name>FAD</name>
        <dbReference type="ChEBI" id="CHEBI:57692"/>
    </ligand>
</feature>
<evidence type="ECO:0000256" key="2">
    <source>
        <dbReference type="ARBA" id="ARBA00022827"/>
    </source>
</evidence>
<dbReference type="AlphaFoldDB" id="A0A9X0WFS9"/>
<reference evidence="5 6" key="1">
    <citation type="journal article" date="2020" name="Microorganisms">
        <title>Osmotic Adaptation and Compatible Solute Biosynthesis of Phototrophic Bacteria as Revealed from Genome Analyses.</title>
        <authorList>
            <person name="Imhoff J.F."/>
            <person name="Rahn T."/>
            <person name="Kunzel S."/>
            <person name="Keller A."/>
            <person name="Neulinger S.C."/>
        </authorList>
    </citation>
    <scope>NUCLEOTIDE SEQUENCE [LARGE SCALE GENOMIC DNA]</scope>
    <source>
        <strain evidence="5 6">DSM 21303</strain>
    </source>
</reference>
<dbReference type="InterPro" id="IPR005101">
    <property type="entry name" value="Cryptochr/Photolyase_FAD-bd"/>
</dbReference>
<keyword evidence="2 3" id="KW-0274">FAD</keyword>
<evidence type="ECO:0000259" key="4">
    <source>
        <dbReference type="Pfam" id="PF03441"/>
    </source>
</evidence>
<feature type="binding site" evidence="3">
    <location>
        <begin position="183"/>
        <end position="185"/>
    </location>
    <ligand>
        <name>FAD</name>
        <dbReference type="ChEBI" id="CHEBI:57692"/>
    </ligand>
</feature>
<dbReference type="EMBL" id="NRSD01000002">
    <property type="protein sequence ID" value="MBK1643736.1"/>
    <property type="molecule type" value="Genomic_DNA"/>
</dbReference>
<dbReference type="Pfam" id="PF03441">
    <property type="entry name" value="FAD_binding_7"/>
    <property type="match status" value="1"/>
</dbReference>
<dbReference type="PANTHER" id="PTHR11455:SF9">
    <property type="entry name" value="CRYPTOCHROME CIRCADIAN CLOCK 5 ISOFORM X1"/>
    <property type="match status" value="1"/>
</dbReference>
<gene>
    <name evidence="5" type="ORF">CKO25_03475</name>
</gene>
<keyword evidence="6" id="KW-1185">Reference proteome</keyword>
<dbReference type="RefSeq" id="WP_200386534.1">
    <property type="nucleotide sequence ID" value="NZ_NRSD01000002.1"/>
</dbReference>
<dbReference type="GO" id="GO:0071949">
    <property type="term" value="F:FAD binding"/>
    <property type="evidence" value="ECO:0007669"/>
    <property type="project" value="TreeGrafter"/>
</dbReference>
<dbReference type="Gene3D" id="1.25.40.80">
    <property type="match status" value="1"/>
</dbReference>
<evidence type="ECO:0000313" key="5">
    <source>
        <dbReference type="EMBL" id="MBK1643736.1"/>
    </source>
</evidence>
<dbReference type="SUPFAM" id="SSF48173">
    <property type="entry name" value="Cryptochrome/photolyase FAD-binding domain"/>
    <property type="match status" value="1"/>
</dbReference>
<dbReference type="PANTHER" id="PTHR11455">
    <property type="entry name" value="CRYPTOCHROME"/>
    <property type="match status" value="1"/>
</dbReference>
<evidence type="ECO:0000256" key="1">
    <source>
        <dbReference type="ARBA" id="ARBA00022630"/>
    </source>
</evidence>
<organism evidence="5 6">
    <name type="scientific">Thiocapsa imhoffii</name>
    <dbReference type="NCBI Taxonomy" id="382777"/>
    <lineage>
        <taxon>Bacteria</taxon>
        <taxon>Pseudomonadati</taxon>
        <taxon>Pseudomonadota</taxon>
        <taxon>Gammaproteobacteria</taxon>
        <taxon>Chromatiales</taxon>
        <taxon>Chromatiaceae</taxon>
        <taxon>Thiocapsa</taxon>
    </lineage>
</organism>
<proteinExistence type="predicted"/>
<protein>
    <recommendedName>
        <fullName evidence="4">Cryptochrome/DNA photolyase FAD-binding domain-containing protein</fullName>
    </recommendedName>
</protein>
<comment type="caution">
    <text evidence="5">The sequence shown here is derived from an EMBL/GenBank/DDBJ whole genome shotgun (WGS) entry which is preliminary data.</text>
</comment>
<dbReference type="GO" id="GO:0003904">
    <property type="term" value="F:deoxyribodipyrimidine photo-lyase activity"/>
    <property type="evidence" value="ECO:0007669"/>
    <property type="project" value="TreeGrafter"/>
</dbReference>
<evidence type="ECO:0000313" key="6">
    <source>
        <dbReference type="Proteomes" id="UP001138802"/>
    </source>
</evidence>
<dbReference type="GO" id="GO:0003677">
    <property type="term" value="F:DNA binding"/>
    <property type="evidence" value="ECO:0007669"/>
    <property type="project" value="TreeGrafter"/>
</dbReference>
<dbReference type="Proteomes" id="UP001138802">
    <property type="component" value="Unassembled WGS sequence"/>
</dbReference>
<dbReference type="InterPro" id="IPR036134">
    <property type="entry name" value="Crypto/Photolyase_FAD-like_sf"/>
</dbReference>
<feature type="domain" description="Cryptochrome/DNA photolyase FAD-binding" evidence="4">
    <location>
        <begin position="81"/>
        <end position="216"/>
    </location>
</feature>
<keyword evidence="1 3" id="KW-0285">Flavoprotein</keyword>
<name>A0A9X0WFS9_9GAMM</name>